<dbReference type="Proteomes" id="UP000253792">
    <property type="component" value="Unassembled WGS sequence"/>
</dbReference>
<dbReference type="EMBL" id="PPTP01000002">
    <property type="protein sequence ID" value="RDB56855.1"/>
    <property type="molecule type" value="Genomic_DNA"/>
</dbReference>
<feature type="compositionally biased region" description="Low complexity" evidence="5">
    <location>
        <begin position="131"/>
        <end position="148"/>
    </location>
</feature>
<evidence type="ECO:0000256" key="1">
    <source>
        <dbReference type="ARBA" id="ARBA00022618"/>
    </source>
</evidence>
<evidence type="ECO:0000256" key="5">
    <source>
        <dbReference type="SAM" id="MobiDB-lite"/>
    </source>
</evidence>
<dbReference type="InterPro" id="IPR023052">
    <property type="entry name" value="Cell_div_SepF"/>
</dbReference>
<dbReference type="PANTHER" id="PTHR35798:SF1">
    <property type="entry name" value="CELL DIVISION PROTEIN SEPF"/>
    <property type="match status" value="1"/>
</dbReference>
<name>A0A369LFC5_9ACTN</name>
<proteinExistence type="predicted"/>
<reference evidence="6 7" key="1">
    <citation type="journal article" date="2018" name="Elife">
        <title>Discovery and characterization of a prevalent human gut bacterial enzyme sufficient for the inactivation of a family of plant toxins.</title>
        <authorList>
            <person name="Koppel N."/>
            <person name="Bisanz J.E."/>
            <person name="Pandelia M.E."/>
            <person name="Turnbaugh P.J."/>
            <person name="Balskus E.P."/>
        </authorList>
    </citation>
    <scope>NUCLEOTIDE SEQUENCE [LARGE SCALE GENOMIC DNA]</scope>
    <source>
        <strain evidence="7">anaerobia AP69FAA</strain>
    </source>
</reference>
<dbReference type="InterPro" id="IPR038594">
    <property type="entry name" value="SepF-like_sf"/>
</dbReference>
<keyword evidence="3" id="KW-0131">Cell cycle</keyword>
<keyword evidence="2" id="KW-0717">Septation</keyword>
<evidence type="ECO:0000313" key="7">
    <source>
        <dbReference type="Proteomes" id="UP000253792"/>
    </source>
</evidence>
<dbReference type="AlphaFoldDB" id="A0A369LFC5"/>
<dbReference type="PANTHER" id="PTHR35798">
    <property type="entry name" value="CELL DIVISION PROTEIN SEPF"/>
    <property type="match status" value="1"/>
</dbReference>
<dbReference type="Gene3D" id="3.30.110.150">
    <property type="entry name" value="SepF-like protein"/>
    <property type="match status" value="1"/>
</dbReference>
<evidence type="ECO:0000256" key="3">
    <source>
        <dbReference type="ARBA" id="ARBA00023306"/>
    </source>
</evidence>
<organism evidence="6 7">
    <name type="scientific">Senegalimassilia anaerobia</name>
    <dbReference type="NCBI Taxonomy" id="1473216"/>
    <lineage>
        <taxon>Bacteria</taxon>
        <taxon>Bacillati</taxon>
        <taxon>Actinomycetota</taxon>
        <taxon>Coriobacteriia</taxon>
        <taxon>Coriobacteriales</taxon>
        <taxon>Coriobacteriaceae</taxon>
        <taxon>Senegalimassilia</taxon>
    </lineage>
</organism>
<evidence type="ECO:0000313" key="6">
    <source>
        <dbReference type="EMBL" id="RDB56855.1"/>
    </source>
</evidence>
<gene>
    <name evidence="6" type="ORF">C1880_03650</name>
</gene>
<feature type="region of interest" description="Disordered" evidence="5">
    <location>
        <begin position="20"/>
        <end position="88"/>
    </location>
</feature>
<accession>A0A369LFC5</accession>
<comment type="caution">
    <text evidence="6">The sequence shown here is derived from an EMBL/GenBank/DDBJ whole genome shotgun (WGS) entry which is preliminary data.</text>
</comment>
<dbReference type="RefSeq" id="WP_114620314.1">
    <property type="nucleotide sequence ID" value="NZ_PPTP01000002.1"/>
</dbReference>
<feature type="compositionally biased region" description="Polar residues" evidence="5">
    <location>
        <begin position="58"/>
        <end position="70"/>
    </location>
</feature>
<feature type="region of interest" description="Disordered" evidence="5">
    <location>
        <begin position="103"/>
        <end position="155"/>
    </location>
</feature>
<keyword evidence="1 6" id="KW-0132">Cell division</keyword>
<dbReference type="GO" id="GO:0000917">
    <property type="term" value="P:division septum assembly"/>
    <property type="evidence" value="ECO:0007669"/>
    <property type="project" value="UniProtKB-KW"/>
</dbReference>
<dbReference type="InterPro" id="IPR007561">
    <property type="entry name" value="Cell_div_SepF/SepF-rel"/>
</dbReference>
<evidence type="ECO:0000256" key="4">
    <source>
        <dbReference type="ARBA" id="ARBA00044936"/>
    </source>
</evidence>
<keyword evidence="7" id="KW-1185">Reference proteome</keyword>
<dbReference type="OrthoDB" id="3731101at2"/>
<comment type="function">
    <text evidence="4">Cell division protein that is part of the divisome complex and is recruited early to the Z-ring. Probably stimulates Z-ring formation, perhaps through the cross-linking of FtsZ protofilaments. Its function overlaps with FtsA.</text>
</comment>
<dbReference type="STRING" id="1034345.GCA_000236865_01236"/>
<feature type="compositionally biased region" description="Acidic residues" evidence="5">
    <location>
        <begin position="37"/>
        <end position="56"/>
    </location>
</feature>
<protein>
    <submittedName>
        <fullName evidence="6">Cell division protein SepF</fullName>
    </submittedName>
</protein>
<dbReference type="Pfam" id="PF04472">
    <property type="entry name" value="SepF"/>
    <property type="match status" value="1"/>
</dbReference>
<sequence length="304" mass="31885">MAMPKFNKPEGMLDSIKSKLGFSDGGDYYDRGRKDYDDYDSGDYDDYDDDYEEDDAAPSSNYDPYDSVTTRPARGNHARTSVGSGGYRPAKLVSIDDVCAHTTVPDSLNRDPLPPRKVSSASFGNRTMVDPAFTAPANTPNARAAAAADQERSESLNALFSTTAAEAAESSAAPTAQTAAKPIEGAFTAAAKAASAASSFDPYKAYEGTATGTHSPTRSVTIVKPASYGECEKVAKALKAGDAVVLALKETPDALAKRVLDFSFGVSSALDASVDCVADKVFVIARGAALSEAERASLRSQGIL</sequence>
<evidence type="ECO:0000256" key="2">
    <source>
        <dbReference type="ARBA" id="ARBA00023210"/>
    </source>
</evidence>